<dbReference type="EMBL" id="KL197720">
    <property type="protein sequence ID" value="KDQ57167.1"/>
    <property type="molecule type" value="Genomic_DNA"/>
</dbReference>
<proteinExistence type="predicted"/>
<evidence type="ECO:0000256" key="1">
    <source>
        <dbReference type="SAM" id="MobiDB-lite"/>
    </source>
</evidence>
<dbReference type="PROSITE" id="PS50006">
    <property type="entry name" value="FHA_DOMAIN"/>
    <property type="match status" value="1"/>
</dbReference>
<sequence>MEDGEVQDENTIAIYDQALEWPGDDEAPERRVPRSPGPVFRLLVARSSILPRSQRLAVIDTAYSEVQLGRDSAPVGSELPRIRLKEMEVSKVHATVYWDGERKEWGVVDMGSKHGTFFKSSSRLGTSGSGIGVDKGVRLSPERIASVPRRLGHGDTLTIGGTAFLIHLHEDGLPCGDCASQGDDEIPLFNIRASRNQQDDGEQSHKRKIDNVDSVDASPTSSSSGRDPKKALTMLKKSLLSRHHLVDSHAGFNGSKSRSPTPSNQYVDRSAKRRALYPSSAPDTPGVLTPSRATTASPRLSSPFLAAPPPALPPAPVSAPPTPLASTNIGHQLLMKQGWQPGTSLGDPREERVGAALIEPLEVSVNQTRAGLGMGSGPNDQKESIVGGNLGGDWREEAKRRRWANTRFG</sequence>
<dbReference type="Gene3D" id="2.60.200.20">
    <property type="match status" value="1"/>
</dbReference>
<evidence type="ECO:0000259" key="2">
    <source>
        <dbReference type="PROSITE" id="PS50006"/>
    </source>
</evidence>
<dbReference type="Pfam" id="PF00498">
    <property type="entry name" value="FHA"/>
    <property type="match status" value="1"/>
</dbReference>
<keyword evidence="5" id="KW-1185">Reference proteome</keyword>
<evidence type="ECO:0000313" key="4">
    <source>
        <dbReference type="EMBL" id="KDQ57167.1"/>
    </source>
</evidence>
<dbReference type="InterPro" id="IPR000467">
    <property type="entry name" value="G_patch_dom"/>
</dbReference>
<dbReference type="InParanoid" id="A0A067Q0Z6"/>
<dbReference type="Proteomes" id="UP000027265">
    <property type="component" value="Unassembled WGS sequence"/>
</dbReference>
<feature type="region of interest" description="Disordered" evidence="1">
    <location>
        <begin position="195"/>
        <end position="230"/>
    </location>
</feature>
<dbReference type="InterPro" id="IPR008984">
    <property type="entry name" value="SMAD_FHA_dom_sf"/>
</dbReference>
<feature type="region of interest" description="Disordered" evidence="1">
    <location>
        <begin position="372"/>
        <end position="409"/>
    </location>
</feature>
<evidence type="ECO:0008006" key="6">
    <source>
        <dbReference type="Google" id="ProtNLM"/>
    </source>
</evidence>
<evidence type="ECO:0000313" key="5">
    <source>
        <dbReference type="Proteomes" id="UP000027265"/>
    </source>
</evidence>
<dbReference type="InterPro" id="IPR000253">
    <property type="entry name" value="FHA_dom"/>
</dbReference>
<feature type="compositionally biased region" description="Polar residues" evidence="1">
    <location>
        <begin position="254"/>
        <end position="267"/>
    </location>
</feature>
<gene>
    <name evidence="4" type="ORF">JAAARDRAFT_178742</name>
</gene>
<feature type="domain" description="FHA" evidence="2">
    <location>
        <begin position="66"/>
        <end position="123"/>
    </location>
</feature>
<name>A0A067Q0Z6_9AGAM</name>
<feature type="compositionally biased region" description="Low complexity" evidence="1">
    <location>
        <begin position="212"/>
        <end position="224"/>
    </location>
</feature>
<evidence type="ECO:0000259" key="3">
    <source>
        <dbReference type="PROSITE" id="PS50174"/>
    </source>
</evidence>
<protein>
    <recommendedName>
        <fullName evidence="6">G-patch domain-containing protein</fullName>
    </recommendedName>
</protein>
<feature type="region of interest" description="Disordered" evidence="1">
    <location>
        <begin position="248"/>
        <end position="308"/>
    </location>
</feature>
<reference evidence="5" key="1">
    <citation type="journal article" date="2014" name="Proc. Natl. Acad. Sci. U.S.A.">
        <title>Extensive sampling of basidiomycete genomes demonstrates inadequacy of the white-rot/brown-rot paradigm for wood decay fungi.</title>
        <authorList>
            <person name="Riley R."/>
            <person name="Salamov A.A."/>
            <person name="Brown D.W."/>
            <person name="Nagy L.G."/>
            <person name="Floudas D."/>
            <person name="Held B.W."/>
            <person name="Levasseur A."/>
            <person name="Lombard V."/>
            <person name="Morin E."/>
            <person name="Otillar R."/>
            <person name="Lindquist E.A."/>
            <person name="Sun H."/>
            <person name="LaButti K.M."/>
            <person name="Schmutz J."/>
            <person name="Jabbour D."/>
            <person name="Luo H."/>
            <person name="Baker S.E."/>
            <person name="Pisabarro A.G."/>
            <person name="Walton J.D."/>
            <person name="Blanchette R.A."/>
            <person name="Henrissat B."/>
            <person name="Martin F."/>
            <person name="Cullen D."/>
            <person name="Hibbett D.S."/>
            <person name="Grigoriev I.V."/>
        </authorList>
    </citation>
    <scope>NUCLEOTIDE SEQUENCE [LARGE SCALE GENOMIC DNA]</scope>
    <source>
        <strain evidence="5">MUCL 33604</strain>
    </source>
</reference>
<organism evidence="4 5">
    <name type="scientific">Jaapia argillacea MUCL 33604</name>
    <dbReference type="NCBI Taxonomy" id="933084"/>
    <lineage>
        <taxon>Eukaryota</taxon>
        <taxon>Fungi</taxon>
        <taxon>Dikarya</taxon>
        <taxon>Basidiomycota</taxon>
        <taxon>Agaricomycotina</taxon>
        <taxon>Agaricomycetes</taxon>
        <taxon>Agaricomycetidae</taxon>
        <taxon>Jaapiales</taxon>
        <taxon>Jaapiaceae</taxon>
        <taxon>Jaapia</taxon>
    </lineage>
</organism>
<feature type="compositionally biased region" description="Low complexity" evidence="1">
    <location>
        <begin position="296"/>
        <end position="305"/>
    </location>
</feature>
<dbReference type="AlphaFoldDB" id="A0A067Q0Z6"/>
<dbReference type="HOGENOM" id="CLU_056034_0_0_1"/>
<accession>A0A067Q0Z6</accession>
<dbReference type="PROSITE" id="PS50174">
    <property type="entry name" value="G_PATCH"/>
    <property type="match status" value="1"/>
</dbReference>
<dbReference type="InterPro" id="IPR053027">
    <property type="entry name" value="AGGF1"/>
</dbReference>
<dbReference type="SUPFAM" id="SSF49879">
    <property type="entry name" value="SMAD/FHA domain"/>
    <property type="match status" value="1"/>
</dbReference>
<dbReference type="GO" id="GO:0003676">
    <property type="term" value="F:nucleic acid binding"/>
    <property type="evidence" value="ECO:0007669"/>
    <property type="project" value="InterPro"/>
</dbReference>
<feature type="domain" description="G-patch" evidence="3">
    <location>
        <begin position="326"/>
        <end position="377"/>
    </location>
</feature>
<dbReference type="PANTHER" id="PTHR23106:SF24">
    <property type="entry name" value="ANGIOGENIC FACTOR WITH G PATCH AND FHA DOMAINS 1"/>
    <property type="match status" value="1"/>
</dbReference>
<dbReference type="Pfam" id="PF01585">
    <property type="entry name" value="G-patch"/>
    <property type="match status" value="1"/>
</dbReference>
<dbReference type="OrthoDB" id="21470at2759"/>
<feature type="compositionally biased region" description="Basic residues" evidence="1">
    <location>
        <begin position="400"/>
        <end position="409"/>
    </location>
</feature>
<dbReference type="STRING" id="933084.A0A067Q0Z6"/>
<dbReference type="SMART" id="SM00443">
    <property type="entry name" value="G_patch"/>
    <property type="match status" value="1"/>
</dbReference>
<dbReference type="PANTHER" id="PTHR23106">
    <property type="entry name" value="ANGIOGENIC FACTOR WITH G PATCH AND FHA DOMAINS 1"/>
    <property type="match status" value="1"/>
</dbReference>